<keyword evidence="3 6" id="KW-0418">Kinase</keyword>
<organism evidence="6 7">
    <name type="scientific">Actinomyces howellii</name>
    <dbReference type="NCBI Taxonomy" id="52771"/>
    <lineage>
        <taxon>Bacteria</taxon>
        <taxon>Bacillati</taxon>
        <taxon>Actinomycetota</taxon>
        <taxon>Actinomycetes</taxon>
        <taxon>Actinomycetales</taxon>
        <taxon>Actinomycetaceae</taxon>
        <taxon>Actinomyces</taxon>
    </lineage>
</organism>
<dbReference type="Gene3D" id="3.40.1190.20">
    <property type="match status" value="1"/>
</dbReference>
<dbReference type="GO" id="GO:0006096">
    <property type="term" value="P:glycolytic process"/>
    <property type="evidence" value="ECO:0007669"/>
    <property type="project" value="UniProtKB-KW"/>
</dbReference>
<reference evidence="6 7" key="1">
    <citation type="submission" date="2018-12" db="EMBL/GenBank/DDBJ databases">
        <authorList>
            <consortium name="Pathogen Informatics"/>
        </authorList>
    </citation>
    <scope>NUCLEOTIDE SEQUENCE [LARGE SCALE GENOMIC DNA]</scope>
    <source>
        <strain evidence="6 7">NCTC11636</strain>
    </source>
</reference>
<dbReference type="InterPro" id="IPR029056">
    <property type="entry name" value="Ribokinase-like"/>
</dbReference>
<dbReference type="GO" id="GO:0046872">
    <property type="term" value="F:metal ion binding"/>
    <property type="evidence" value="ECO:0007669"/>
    <property type="project" value="UniProtKB-KW"/>
</dbReference>
<evidence type="ECO:0000313" key="6">
    <source>
        <dbReference type="EMBL" id="VEG29458.1"/>
    </source>
</evidence>
<dbReference type="Pfam" id="PF04587">
    <property type="entry name" value="ADP_PFK_GK"/>
    <property type="match status" value="1"/>
</dbReference>
<keyword evidence="2" id="KW-0479">Metal-binding</keyword>
<dbReference type="InterPro" id="IPR007666">
    <property type="entry name" value="ADP_PFK/GK"/>
</dbReference>
<keyword evidence="1" id="KW-0808">Transferase</keyword>
<evidence type="ECO:0000256" key="5">
    <source>
        <dbReference type="ARBA" id="ARBA00023152"/>
    </source>
</evidence>
<evidence type="ECO:0000313" key="7">
    <source>
        <dbReference type="Proteomes" id="UP000266895"/>
    </source>
</evidence>
<keyword evidence="4" id="KW-0460">Magnesium</keyword>
<evidence type="ECO:0000256" key="1">
    <source>
        <dbReference type="ARBA" id="ARBA00022679"/>
    </source>
</evidence>
<dbReference type="GO" id="GO:0016773">
    <property type="term" value="F:phosphotransferase activity, alcohol group as acceptor"/>
    <property type="evidence" value="ECO:0007669"/>
    <property type="project" value="InterPro"/>
</dbReference>
<dbReference type="SUPFAM" id="SSF53613">
    <property type="entry name" value="Ribokinase-like"/>
    <property type="match status" value="1"/>
</dbReference>
<keyword evidence="7" id="KW-1185">Reference proteome</keyword>
<dbReference type="RefSeq" id="WP_232009722.1">
    <property type="nucleotide sequence ID" value="NZ_LR134350.1"/>
</dbReference>
<evidence type="ECO:0000256" key="3">
    <source>
        <dbReference type="ARBA" id="ARBA00022777"/>
    </source>
</evidence>
<dbReference type="EMBL" id="LR134350">
    <property type="protein sequence ID" value="VEG29458.1"/>
    <property type="molecule type" value="Genomic_DNA"/>
</dbReference>
<dbReference type="AlphaFoldDB" id="A0A3S4R1Z6"/>
<protein>
    <submittedName>
        <fullName evidence="6">ADP-dependent glucokinase</fullName>
    </submittedName>
</protein>
<sequence>MSARIVLGLGGTVDYEVRWDARAFQALVDSHRITLAELQDGPSPVVDDERGVVVTVLRAMRHGRGAECYVSDRRALGSLGSRLAHVTTLGGTCVRAALAIERLGVPSTVHLVSMSQEVRERLPEAVEWVCSAREDSLDPHLIVQFPSGAVIRLLDGQVEADRPNRVIAVNDAPNEHLVLADELPGLLARASAVLVSGLNTMKSREELGTRLDELARALEAVPEGVEVVYEDAGFHDDSLRAVVRDALGPLVSLHSLNEDEAQGYLGRAVDLADPAEVAAMMHDLHHVLGAPAVMVHTSRYAAVTGHRAEVFREAGEAGCRVAATRFVHGDAYGPAEYAAVARSRRQEVGLRLAAVPEVVGAGVLVAPGFEVRSERPTTIGLGDAFIGGVVGRLAGAL</sequence>
<dbReference type="KEGG" id="ahw:NCTC11636_02054"/>
<proteinExistence type="predicted"/>
<dbReference type="GO" id="GO:0016301">
    <property type="term" value="F:kinase activity"/>
    <property type="evidence" value="ECO:0007669"/>
    <property type="project" value="UniProtKB-KW"/>
</dbReference>
<name>A0A3S4R1Z6_9ACTO</name>
<dbReference type="PROSITE" id="PS51255">
    <property type="entry name" value="ADPK"/>
    <property type="match status" value="1"/>
</dbReference>
<accession>A0A3S4R1Z6</accession>
<evidence type="ECO:0000256" key="2">
    <source>
        <dbReference type="ARBA" id="ARBA00022723"/>
    </source>
</evidence>
<gene>
    <name evidence="6" type="ORF">NCTC11636_02054</name>
</gene>
<keyword evidence="5" id="KW-0324">Glycolysis</keyword>
<dbReference type="Proteomes" id="UP000266895">
    <property type="component" value="Chromosome"/>
</dbReference>
<evidence type="ECO:0000256" key="4">
    <source>
        <dbReference type="ARBA" id="ARBA00022842"/>
    </source>
</evidence>